<evidence type="ECO:0000313" key="4">
    <source>
        <dbReference type="EMBL" id="AXK45498.1"/>
    </source>
</evidence>
<evidence type="ECO:0000313" key="7">
    <source>
        <dbReference type="Proteomes" id="UP000282185"/>
    </source>
</evidence>
<accession>A0A345YNJ6</accession>
<dbReference type="Pfam" id="PF07508">
    <property type="entry name" value="Recombinase"/>
    <property type="match status" value="1"/>
</dbReference>
<dbReference type="GO" id="GO:0000150">
    <property type="term" value="F:DNA strand exchange activity"/>
    <property type="evidence" value="ECO:0007669"/>
    <property type="project" value="InterPro"/>
</dbReference>
<dbReference type="GO" id="GO:0003677">
    <property type="term" value="F:DNA binding"/>
    <property type="evidence" value="ECO:0007669"/>
    <property type="project" value="InterPro"/>
</dbReference>
<evidence type="ECO:0000256" key="1">
    <source>
        <dbReference type="SAM" id="Coils"/>
    </source>
</evidence>
<dbReference type="Pfam" id="PF13408">
    <property type="entry name" value="Zn_ribbon_recom"/>
    <property type="match status" value="1"/>
</dbReference>
<evidence type="ECO:0000313" key="5">
    <source>
        <dbReference type="EMBL" id="RRR21130.1"/>
    </source>
</evidence>
<dbReference type="InterPro" id="IPR011109">
    <property type="entry name" value="DNA_bind_recombinase_dom"/>
</dbReference>
<sequence length="606" mass="67370">MSIKRVAVYLRQSQWSEGSISMEQQEESVRAYIDRQRGWSPVETVYRDDDTSGRSTSNRPGLRALRDAYRAGEFDLAVAHSVSRFSRDMSDGAQIIGEMPLATVQEGVQEDGDDFVPLLHMLLAHKQSRDIGKRWGEIKDYRVSRGVPPSGGKRFGYVYTPALVTAEDGSKVRTAPEDTYRIDEDLAPVIREMYRLFLQGQGFNSLTELLNSRGITTTRGGLWNVSKVYAYMDSGTAAGYFKHGGKLHRGVWEPIISEDTWRAYNRARKLRKNTPARTRGSTWELQGVAKCAKCGGPLSISVNNGAKYARCSRYKNSGPSVCTGVSYRVSGLTEQLWEYVGVDSVMELLPDDSEQRAELEARLSRIEEELAKVSEIQTNLATGWAEGVLDYDGYQGAKAAQDERRASLEAEREEVDLELAKIAPVTFYRAADAPEGMTDLEAANWAAREHLAAAKHSVEALRDSTPQERAQIFSRLFEGLYVSDETVRFVRRGDGHSWEVPRLSARHKGAQQRNKTASGVHREVRAWAAQQGITVGSGGALSLSLIERWEEATGRDRSVSPPSERSVGEWARSAEGQAALREAGLEYAGNGRPSESVRKLFERLAS</sequence>
<dbReference type="PROSITE" id="PS51737">
    <property type="entry name" value="RECOMBINASE_DNA_BIND"/>
    <property type="match status" value="1"/>
</dbReference>
<organism evidence="5 7">
    <name type="scientific">Brachybacterium saurashtrense</name>
    <dbReference type="NCBI Taxonomy" id="556288"/>
    <lineage>
        <taxon>Bacteria</taxon>
        <taxon>Bacillati</taxon>
        <taxon>Actinomycetota</taxon>
        <taxon>Actinomycetes</taxon>
        <taxon>Micrococcales</taxon>
        <taxon>Dermabacteraceae</taxon>
        <taxon>Brachybacterium</taxon>
    </lineage>
</organism>
<keyword evidence="6" id="KW-1185">Reference proteome</keyword>
<reference evidence="4 6" key="1">
    <citation type="submission" date="2018-07" db="EMBL/GenBank/DDBJ databases">
        <title>Brachybacterium saurashtrense DSM 23186 genome sequence.</title>
        <authorList>
            <person name="Guo L."/>
        </authorList>
    </citation>
    <scope>NUCLEOTIDE SEQUENCE [LARGE SCALE GENOMIC DNA]</scope>
    <source>
        <strain evidence="4 6">DSM 23186</strain>
    </source>
</reference>
<name>A0A345YNJ6_9MICO</name>
<dbReference type="EMBL" id="QSWH01000010">
    <property type="protein sequence ID" value="RRR21130.1"/>
    <property type="molecule type" value="Genomic_DNA"/>
</dbReference>
<dbReference type="KEGG" id="bsau:DWV08_07640"/>
<dbReference type="Proteomes" id="UP000254236">
    <property type="component" value="Chromosome"/>
</dbReference>
<feature type="domain" description="Recombinase" evidence="3">
    <location>
        <begin position="154"/>
        <end position="276"/>
    </location>
</feature>
<dbReference type="Pfam" id="PF00239">
    <property type="entry name" value="Resolvase"/>
    <property type="match status" value="1"/>
</dbReference>
<reference evidence="5 7" key="2">
    <citation type="submission" date="2018-08" db="EMBL/GenBank/DDBJ databases">
        <title>Brachybacterium saurashtrense DSM 23186.</title>
        <authorList>
            <person name="Li Y."/>
        </authorList>
    </citation>
    <scope>NUCLEOTIDE SEQUENCE [LARGE SCALE GENOMIC DNA]</scope>
    <source>
        <strain evidence="5 7">DSM 23186</strain>
    </source>
</reference>
<dbReference type="PANTHER" id="PTHR30461:SF23">
    <property type="entry name" value="DNA RECOMBINASE-RELATED"/>
    <property type="match status" value="1"/>
</dbReference>
<protein>
    <recommendedName>
        <fullName evidence="3">Recombinase domain-containing protein</fullName>
    </recommendedName>
</protein>
<dbReference type="Proteomes" id="UP000282185">
    <property type="component" value="Unassembled WGS sequence"/>
</dbReference>
<dbReference type="InterPro" id="IPR038109">
    <property type="entry name" value="DNA_bind_recomb_sf"/>
</dbReference>
<dbReference type="InterPro" id="IPR025827">
    <property type="entry name" value="Zn_ribbon_recom_dom"/>
</dbReference>
<dbReference type="RefSeq" id="WP_115413249.1">
    <property type="nucleotide sequence ID" value="NZ_CP031356.1"/>
</dbReference>
<feature type="region of interest" description="Disordered" evidence="2">
    <location>
        <begin position="552"/>
        <end position="572"/>
    </location>
</feature>
<dbReference type="CDD" id="cd00338">
    <property type="entry name" value="Ser_Recombinase"/>
    <property type="match status" value="1"/>
</dbReference>
<dbReference type="GO" id="GO:0016746">
    <property type="term" value="F:acyltransferase activity"/>
    <property type="evidence" value="ECO:0007669"/>
    <property type="project" value="InterPro"/>
</dbReference>
<evidence type="ECO:0000259" key="3">
    <source>
        <dbReference type="PROSITE" id="PS51737"/>
    </source>
</evidence>
<dbReference type="Gene3D" id="3.40.50.1390">
    <property type="entry name" value="Resolvase, N-terminal catalytic domain"/>
    <property type="match status" value="1"/>
</dbReference>
<dbReference type="Gene3D" id="3.90.1750.20">
    <property type="entry name" value="Putative Large Serine Recombinase, Chain B, Domain 2"/>
    <property type="match status" value="1"/>
</dbReference>
<dbReference type="EMBL" id="CP031356">
    <property type="protein sequence ID" value="AXK45498.1"/>
    <property type="molecule type" value="Genomic_DNA"/>
</dbReference>
<dbReference type="InterPro" id="IPR036625">
    <property type="entry name" value="E3-bd_dom_sf"/>
</dbReference>
<keyword evidence="1" id="KW-0175">Coiled coil</keyword>
<dbReference type="AlphaFoldDB" id="A0A345YNJ6"/>
<evidence type="ECO:0000313" key="6">
    <source>
        <dbReference type="Proteomes" id="UP000254236"/>
    </source>
</evidence>
<dbReference type="SMART" id="SM00857">
    <property type="entry name" value="Resolvase"/>
    <property type="match status" value="1"/>
</dbReference>
<dbReference type="Gene3D" id="4.10.320.10">
    <property type="entry name" value="E3-binding domain"/>
    <property type="match status" value="1"/>
</dbReference>
<gene>
    <name evidence="4" type="ORF">DWV08_07640</name>
    <name evidence="5" type="ORF">DXU92_15705</name>
</gene>
<proteinExistence type="predicted"/>
<feature type="coiled-coil region" evidence="1">
    <location>
        <begin position="349"/>
        <end position="418"/>
    </location>
</feature>
<dbReference type="PANTHER" id="PTHR30461">
    <property type="entry name" value="DNA-INVERTASE FROM LAMBDOID PROPHAGE"/>
    <property type="match status" value="1"/>
</dbReference>
<dbReference type="InterPro" id="IPR036162">
    <property type="entry name" value="Resolvase-like_N_sf"/>
</dbReference>
<dbReference type="SUPFAM" id="SSF53041">
    <property type="entry name" value="Resolvase-like"/>
    <property type="match status" value="1"/>
</dbReference>
<dbReference type="InterPro" id="IPR006119">
    <property type="entry name" value="Resolv_N"/>
</dbReference>
<evidence type="ECO:0000256" key="2">
    <source>
        <dbReference type="SAM" id="MobiDB-lite"/>
    </source>
</evidence>
<dbReference type="OrthoDB" id="4500247at2"/>
<dbReference type="InterPro" id="IPR050639">
    <property type="entry name" value="SSR_resolvase"/>
</dbReference>